<protein>
    <submittedName>
        <fullName evidence="1">DUF1694 domain-containing protein</fullName>
    </submittedName>
</protein>
<dbReference type="SUPFAM" id="SSF160515">
    <property type="entry name" value="YueI-like"/>
    <property type="match status" value="1"/>
</dbReference>
<evidence type="ECO:0000313" key="1">
    <source>
        <dbReference type="EMBL" id="MDT7038149.1"/>
    </source>
</evidence>
<evidence type="ECO:0000313" key="2">
    <source>
        <dbReference type="Proteomes" id="UP001263852"/>
    </source>
</evidence>
<dbReference type="InterPro" id="IPR012543">
    <property type="entry name" value="DUF1694"/>
</dbReference>
<organism evidence="1 2">
    <name type="scientific">Lactiplantibacillus pentosus</name>
    <name type="common">Lactobacillus pentosus</name>
    <dbReference type="NCBI Taxonomy" id="1589"/>
    <lineage>
        <taxon>Bacteria</taxon>
        <taxon>Bacillati</taxon>
        <taxon>Bacillota</taxon>
        <taxon>Bacilli</taxon>
        <taxon>Lactobacillales</taxon>
        <taxon>Lactobacillaceae</taxon>
        <taxon>Lactiplantibacillus</taxon>
    </lineage>
</organism>
<dbReference type="Proteomes" id="UP001263852">
    <property type="component" value="Unassembled WGS sequence"/>
</dbReference>
<reference evidence="1" key="1">
    <citation type="submission" date="2023-08" db="EMBL/GenBank/DDBJ databases">
        <authorList>
            <person name="Page C.A."/>
            <person name="Perez-Diaz I.M."/>
        </authorList>
    </citation>
    <scope>NUCLEOTIDE SEQUENCE</scope>
    <source>
        <strain evidence="1">1.8.9</strain>
    </source>
</reference>
<accession>A0AAW8WE03</accession>
<gene>
    <name evidence="1" type="ORF">RI555_03855</name>
</gene>
<comment type="caution">
    <text evidence="1">The sequence shown here is derived from an EMBL/GenBank/DDBJ whole genome shotgun (WGS) entry which is preliminary data.</text>
</comment>
<name>A0AAW8WE03_LACPE</name>
<sequence>MTRTDDQIDKHLQSALFGTPVLHPDEQHRNLGTFHERIDLGIMFTQALMRDYSAELQTEMTPTPTTSCYYTVSSMRTY</sequence>
<dbReference type="Gene3D" id="3.30.1330.30">
    <property type="match status" value="1"/>
</dbReference>
<dbReference type="EMBL" id="JAVLAO010000001">
    <property type="protein sequence ID" value="MDT7038149.1"/>
    <property type="molecule type" value="Genomic_DNA"/>
</dbReference>
<dbReference type="AlphaFoldDB" id="A0AAW8WE03"/>
<proteinExistence type="predicted"/>
<dbReference type="InterPro" id="IPR029064">
    <property type="entry name" value="Ribosomal_eL30-like_sf"/>
</dbReference>
<dbReference type="Pfam" id="PF07997">
    <property type="entry name" value="DUF1694"/>
    <property type="match status" value="1"/>
</dbReference>